<comment type="similarity">
    <text evidence="1">Belongs to the PC-esterase family. TBL subfamily.</text>
</comment>
<name>A0AAV5FUK7_ELECO</name>
<dbReference type="InterPro" id="IPR029962">
    <property type="entry name" value="TBL"/>
</dbReference>
<dbReference type="InterPro" id="IPR026057">
    <property type="entry name" value="TBL_C"/>
</dbReference>
<evidence type="ECO:0000256" key="2">
    <source>
        <dbReference type="SAM" id="MobiDB-lite"/>
    </source>
</evidence>
<dbReference type="Pfam" id="PF13839">
    <property type="entry name" value="PC-Esterase"/>
    <property type="match status" value="1"/>
</dbReference>
<dbReference type="PANTHER" id="PTHR32285:SF44">
    <property type="entry name" value="OS06G0531400 PROTEIN"/>
    <property type="match status" value="1"/>
</dbReference>
<reference evidence="4" key="1">
    <citation type="journal article" date="2018" name="DNA Res.">
        <title>Multiple hybrid de novo genome assembly of finger millet, an orphan allotetraploid crop.</title>
        <authorList>
            <person name="Hatakeyama M."/>
            <person name="Aluri S."/>
            <person name="Balachadran M.T."/>
            <person name="Sivarajan S.R."/>
            <person name="Patrignani A."/>
            <person name="Gruter S."/>
            <person name="Poveda L."/>
            <person name="Shimizu-Inatsugi R."/>
            <person name="Baeten J."/>
            <person name="Francoijs K.J."/>
            <person name="Nataraja K.N."/>
            <person name="Reddy Y.A.N."/>
            <person name="Phadnis S."/>
            <person name="Ravikumar R.L."/>
            <person name="Schlapbach R."/>
            <person name="Sreeman S.M."/>
            <person name="Shimizu K.K."/>
        </authorList>
    </citation>
    <scope>NUCLEOTIDE SEQUENCE</scope>
</reference>
<dbReference type="Proteomes" id="UP001054889">
    <property type="component" value="Unassembled WGS sequence"/>
</dbReference>
<organism evidence="4 5">
    <name type="scientific">Eleusine coracana subsp. coracana</name>
    <dbReference type="NCBI Taxonomy" id="191504"/>
    <lineage>
        <taxon>Eukaryota</taxon>
        <taxon>Viridiplantae</taxon>
        <taxon>Streptophyta</taxon>
        <taxon>Embryophyta</taxon>
        <taxon>Tracheophyta</taxon>
        <taxon>Spermatophyta</taxon>
        <taxon>Magnoliopsida</taxon>
        <taxon>Liliopsida</taxon>
        <taxon>Poales</taxon>
        <taxon>Poaceae</taxon>
        <taxon>PACMAD clade</taxon>
        <taxon>Chloridoideae</taxon>
        <taxon>Cynodonteae</taxon>
        <taxon>Eleusininae</taxon>
        <taxon>Eleusine</taxon>
    </lineage>
</organism>
<evidence type="ECO:0000259" key="3">
    <source>
        <dbReference type="Pfam" id="PF13839"/>
    </source>
</evidence>
<dbReference type="AlphaFoldDB" id="A0AAV5FUK7"/>
<feature type="domain" description="Trichome birefringence-like C-terminal" evidence="3">
    <location>
        <begin position="1"/>
        <end position="149"/>
    </location>
</feature>
<gene>
    <name evidence="4" type="primary">gb27591</name>
    <name evidence="4" type="ORF">PR202_gb27591</name>
</gene>
<evidence type="ECO:0000256" key="1">
    <source>
        <dbReference type="ARBA" id="ARBA00007727"/>
    </source>
</evidence>
<evidence type="ECO:0000313" key="5">
    <source>
        <dbReference type="Proteomes" id="UP001054889"/>
    </source>
</evidence>
<dbReference type="EMBL" id="BQKI01000097">
    <property type="protein sequence ID" value="GJN38538.1"/>
    <property type="molecule type" value="Genomic_DNA"/>
</dbReference>
<reference evidence="4" key="2">
    <citation type="submission" date="2021-12" db="EMBL/GenBank/DDBJ databases">
        <title>Resequencing data analysis of finger millet.</title>
        <authorList>
            <person name="Hatakeyama M."/>
            <person name="Aluri S."/>
            <person name="Balachadran M.T."/>
            <person name="Sivarajan S.R."/>
            <person name="Poveda L."/>
            <person name="Shimizu-Inatsugi R."/>
            <person name="Schlapbach R."/>
            <person name="Sreeman S.M."/>
            <person name="Shimizu K.K."/>
        </authorList>
    </citation>
    <scope>NUCLEOTIDE SEQUENCE</scope>
</reference>
<dbReference type="GO" id="GO:0016413">
    <property type="term" value="F:O-acetyltransferase activity"/>
    <property type="evidence" value="ECO:0007669"/>
    <property type="project" value="InterPro"/>
</dbReference>
<comment type="caution">
    <text evidence="4">The sequence shown here is derived from an EMBL/GenBank/DDBJ whole genome shotgun (WGS) entry which is preliminary data.</text>
</comment>
<dbReference type="PANTHER" id="PTHR32285">
    <property type="entry name" value="PROTEIN TRICHOME BIREFRINGENCE-LIKE 9-RELATED"/>
    <property type="match status" value="1"/>
</dbReference>
<sequence>MHRLTAFSKGLATWARWMDANVDPSRTRVFFQGISPSHYHYKPKEPESSDATEATSTPVGGCYNRTQPLDDVATDAAGSGSQITAAQAVVQEVIGAMSTPVSLLDITELSQLRIDAHPSVCEPGRTAADCTHWCIAGVPDAWNQIMNAMLLHQD</sequence>
<dbReference type="GO" id="GO:0005794">
    <property type="term" value="C:Golgi apparatus"/>
    <property type="evidence" value="ECO:0007669"/>
    <property type="project" value="TreeGrafter"/>
</dbReference>
<accession>A0AAV5FUK7</accession>
<feature type="region of interest" description="Disordered" evidence="2">
    <location>
        <begin position="41"/>
        <end position="60"/>
    </location>
</feature>
<proteinExistence type="inferred from homology"/>
<evidence type="ECO:0000313" key="4">
    <source>
        <dbReference type="EMBL" id="GJN38538.1"/>
    </source>
</evidence>
<feature type="compositionally biased region" description="Polar residues" evidence="2">
    <location>
        <begin position="49"/>
        <end position="58"/>
    </location>
</feature>
<protein>
    <recommendedName>
        <fullName evidence="3">Trichome birefringence-like C-terminal domain-containing protein</fullName>
    </recommendedName>
</protein>
<keyword evidence="5" id="KW-1185">Reference proteome</keyword>